<accession>A0A9D4RWA4</accession>
<sequence>MTQYICMMILMMPFGGNCEDAQCQGLQPWSPSGIQRDDLLCCTENCDSTKKFSGYPGFDVCCTCNSQTSWSDQEKALLIEYISVSGEIPCC</sequence>
<feature type="chain" id="PRO_5039458101" evidence="1">
    <location>
        <begin position="19"/>
        <end position="91"/>
    </location>
</feature>
<evidence type="ECO:0000313" key="3">
    <source>
        <dbReference type="Proteomes" id="UP000828390"/>
    </source>
</evidence>
<keyword evidence="3" id="KW-1185">Reference proteome</keyword>
<proteinExistence type="predicted"/>
<dbReference type="EMBL" id="JAIWYP010000001">
    <property type="protein sequence ID" value="KAH3881295.1"/>
    <property type="molecule type" value="Genomic_DNA"/>
</dbReference>
<name>A0A9D4RWA4_DREPO</name>
<evidence type="ECO:0000313" key="2">
    <source>
        <dbReference type="EMBL" id="KAH3881295.1"/>
    </source>
</evidence>
<reference evidence="2" key="2">
    <citation type="submission" date="2020-11" db="EMBL/GenBank/DDBJ databases">
        <authorList>
            <person name="McCartney M.A."/>
            <person name="Auch B."/>
            <person name="Kono T."/>
            <person name="Mallez S."/>
            <person name="Becker A."/>
            <person name="Gohl D.M."/>
            <person name="Silverstein K.A.T."/>
            <person name="Koren S."/>
            <person name="Bechman K.B."/>
            <person name="Herman A."/>
            <person name="Abrahante J.E."/>
            <person name="Garbe J."/>
        </authorList>
    </citation>
    <scope>NUCLEOTIDE SEQUENCE</scope>
    <source>
        <strain evidence="2">Duluth1</strain>
        <tissue evidence="2">Whole animal</tissue>
    </source>
</reference>
<organism evidence="2 3">
    <name type="scientific">Dreissena polymorpha</name>
    <name type="common">Zebra mussel</name>
    <name type="synonym">Mytilus polymorpha</name>
    <dbReference type="NCBI Taxonomy" id="45954"/>
    <lineage>
        <taxon>Eukaryota</taxon>
        <taxon>Metazoa</taxon>
        <taxon>Spiralia</taxon>
        <taxon>Lophotrochozoa</taxon>
        <taxon>Mollusca</taxon>
        <taxon>Bivalvia</taxon>
        <taxon>Autobranchia</taxon>
        <taxon>Heteroconchia</taxon>
        <taxon>Euheterodonta</taxon>
        <taxon>Imparidentia</taxon>
        <taxon>Neoheterodontei</taxon>
        <taxon>Myida</taxon>
        <taxon>Dreissenoidea</taxon>
        <taxon>Dreissenidae</taxon>
        <taxon>Dreissena</taxon>
    </lineage>
</organism>
<gene>
    <name evidence="2" type="ORF">DPMN_005220</name>
</gene>
<feature type="signal peptide" evidence="1">
    <location>
        <begin position="1"/>
        <end position="18"/>
    </location>
</feature>
<evidence type="ECO:0000256" key="1">
    <source>
        <dbReference type="SAM" id="SignalP"/>
    </source>
</evidence>
<dbReference type="AlphaFoldDB" id="A0A9D4RWA4"/>
<keyword evidence="1" id="KW-0732">Signal</keyword>
<protein>
    <submittedName>
        <fullName evidence="2">Uncharacterized protein</fullName>
    </submittedName>
</protein>
<reference evidence="2" key="1">
    <citation type="journal article" date="2019" name="bioRxiv">
        <title>The Genome of the Zebra Mussel, Dreissena polymorpha: A Resource for Invasive Species Research.</title>
        <authorList>
            <person name="McCartney M.A."/>
            <person name="Auch B."/>
            <person name="Kono T."/>
            <person name="Mallez S."/>
            <person name="Zhang Y."/>
            <person name="Obille A."/>
            <person name="Becker A."/>
            <person name="Abrahante J.E."/>
            <person name="Garbe J."/>
            <person name="Badalamenti J.P."/>
            <person name="Herman A."/>
            <person name="Mangelson H."/>
            <person name="Liachko I."/>
            <person name="Sullivan S."/>
            <person name="Sone E.D."/>
            <person name="Koren S."/>
            <person name="Silverstein K.A.T."/>
            <person name="Beckman K.B."/>
            <person name="Gohl D.M."/>
        </authorList>
    </citation>
    <scope>NUCLEOTIDE SEQUENCE</scope>
    <source>
        <strain evidence="2">Duluth1</strain>
        <tissue evidence="2">Whole animal</tissue>
    </source>
</reference>
<comment type="caution">
    <text evidence="2">The sequence shown here is derived from an EMBL/GenBank/DDBJ whole genome shotgun (WGS) entry which is preliminary data.</text>
</comment>
<dbReference type="Proteomes" id="UP000828390">
    <property type="component" value="Unassembled WGS sequence"/>
</dbReference>